<proteinExistence type="inferred from homology"/>
<evidence type="ECO:0000256" key="4">
    <source>
        <dbReference type="ARBA" id="ARBA00023239"/>
    </source>
</evidence>
<feature type="domain" description="Tetrapyrrole biosynthesis uroporphyrinogen III synthase" evidence="10">
    <location>
        <begin position="19"/>
        <end position="214"/>
    </location>
</feature>
<evidence type="ECO:0000256" key="6">
    <source>
        <dbReference type="ARBA" id="ARBA00037589"/>
    </source>
</evidence>
<evidence type="ECO:0000313" key="13">
    <source>
        <dbReference type="Proteomes" id="UP000238153"/>
    </source>
</evidence>
<dbReference type="RefSeq" id="WP_011275556.1">
    <property type="nucleotide sequence ID" value="NZ_BKAY01000003.1"/>
</dbReference>
<evidence type="ECO:0000256" key="9">
    <source>
        <dbReference type="RuleBase" id="RU366031"/>
    </source>
</evidence>
<comment type="catalytic activity">
    <reaction evidence="8 9">
        <text>hydroxymethylbilane = uroporphyrinogen III + H2O</text>
        <dbReference type="Rhea" id="RHEA:18965"/>
        <dbReference type="ChEBI" id="CHEBI:15377"/>
        <dbReference type="ChEBI" id="CHEBI:57308"/>
        <dbReference type="ChEBI" id="CHEBI:57845"/>
        <dbReference type="EC" id="4.2.1.75"/>
    </reaction>
</comment>
<dbReference type="EC" id="4.2.1.75" evidence="3 9"/>
<keyword evidence="4 9" id="KW-0456">Lyase</keyword>
<evidence type="ECO:0000256" key="5">
    <source>
        <dbReference type="ARBA" id="ARBA00023244"/>
    </source>
</evidence>
<dbReference type="GeneID" id="93780664"/>
<evidence type="ECO:0000256" key="3">
    <source>
        <dbReference type="ARBA" id="ARBA00013109"/>
    </source>
</evidence>
<evidence type="ECO:0000259" key="10">
    <source>
        <dbReference type="Pfam" id="PF02602"/>
    </source>
</evidence>
<reference evidence="11 14" key="2">
    <citation type="submission" date="2023-08" db="EMBL/GenBank/DDBJ databases">
        <title>Genomic surveillance of Staphylococcus haemolyticus neonatal outbreak in southern France.</title>
        <authorList>
            <person name="Magnan C."/>
            <person name="Morsli M."/>
            <person name="Thiery B."/>
            <person name="Salipante F."/>
            <person name="Attar J."/>
            <person name="Massimo D.M."/>
            <person name="Ory J."/>
            <person name="Pantel A."/>
            <person name="Lavigne J.-P."/>
        </authorList>
    </citation>
    <scope>NUCLEOTIDE SEQUENCE [LARGE SCALE GENOMIC DNA]</scope>
    <source>
        <strain evidence="11 14">NSH026</strain>
    </source>
</reference>
<evidence type="ECO:0000313" key="11">
    <source>
        <dbReference type="EMBL" id="MDT4286401.1"/>
    </source>
</evidence>
<dbReference type="Proteomes" id="UP001269271">
    <property type="component" value="Unassembled WGS sequence"/>
</dbReference>
<dbReference type="InterPro" id="IPR003754">
    <property type="entry name" value="4pyrrol_synth_uPrphyn_synth"/>
</dbReference>
<evidence type="ECO:0000313" key="12">
    <source>
        <dbReference type="EMBL" id="PPJ75435.1"/>
    </source>
</evidence>
<keyword evidence="5 9" id="KW-0627">Porphyrin biosynthesis</keyword>
<evidence type="ECO:0000256" key="8">
    <source>
        <dbReference type="ARBA" id="ARBA00048617"/>
    </source>
</evidence>
<organism evidence="12 13">
    <name type="scientific">Staphylococcus haemolyticus</name>
    <dbReference type="NCBI Taxonomy" id="1283"/>
    <lineage>
        <taxon>Bacteria</taxon>
        <taxon>Bacillati</taxon>
        <taxon>Bacillota</taxon>
        <taxon>Bacilli</taxon>
        <taxon>Bacillales</taxon>
        <taxon>Staphylococcaceae</taxon>
        <taxon>Staphylococcus</taxon>
    </lineage>
</organism>
<keyword evidence="14" id="KW-1185">Reference proteome</keyword>
<sequence length="226" mass="25935">MKPVVVMTQSSEFNSDLVEIMHKPFIEIQSLEFDTQVLHHKYDWIIFSSKNAVRIFYKYLNQLDVKYVAVIGQKTAELCEALKINVDFIPNDYSQEGFLNQFKKDQQSILIPSSAEARPKLQHTLAQNNIVTKIDLYKPIPNDRNIREVIQLIEHHKVHALTFSSSSAVNAYIKHDVPCGFDKYVAIGAQTANTLRKNGLKPLIADKQTSESLINKIIESWYNNEI</sequence>
<comment type="similarity">
    <text evidence="2 9">Belongs to the uroporphyrinogen-III synthase family.</text>
</comment>
<accession>A0A2A1KDN3</accession>
<gene>
    <name evidence="12" type="ORF">CV019_05640</name>
    <name evidence="11" type="ORF">RO950_05145</name>
</gene>
<comment type="pathway">
    <text evidence="1 9">Porphyrin-containing compound metabolism; protoporphyrin-IX biosynthesis; coproporphyrinogen-III from 5-aminolevulinate: step 3/4.</text>
</comment>
<dbReference type="KEGG" id="shh:ShL2_01141"/>
<comment type="caution">
    <text evidence="12">The sequence shown here is derived from an EMBL/GenBank/DDBJ whole genome shotgun (WGS) entry which is preliminary data.</text>
</comment>
<dbReference type="Gene3D" id="3.40.50.10090">
    <property type="match status" value="2"/>
</dbReference>
<dbReference type="EMBL" id="JAVSOO010000010">
    <property type="protein sequence ID" value="MDT4286401.1"/>
    <property type="molecule type" value="Genomic_DNA"/>
</dbReference>
<comment type="function">
    <text evidence="6 9">Catalyzes cyclization of the linear tetrapyrrole, hydroxymethylbilane, to the macrocyclic uroporphyrinogen III.</text>
</comment>
<dbReference type="InterPro" id="IPR039793">
    <property type="entry name" value="UROS/Hem4"/>
</dbReference>
<dbReference type="SUPFAM" id="SSF69618">
    <property type="entry name" value="HemD-like"/>
    <property type="match status" value="1"/>
</dbReference>
<dbReference type="EMBL" id="PGWX01000266">
    <property type="protein sequence ID" value="PPJ75435.1"/>
    <property type="molecule type" value="Genomic_DNA"/>
</dbReference>
<dbReference type="PANTHER" id="PTHR38042">
    <property type="entry name" value="UROPORPHYRINOGEN-III SYNTHASE, CHLOROPLASTIC"/>
    <property type="match status" value="1"/>
</dbReference>
<protein>
    <recommendedName>
        <fullName evidence="7 9">Uroporphyrinogen-III synthase</fullName>
        <ecNumber evidence="3 9">4.2.1.75</ecNumber>
    </recommendedName>
</protein>
<name>A0A2A1KDN3_STAHA</name>
<dbReference type="CDD" id="cd06578">
    <property type="entry name" value="HemD"/>
    <property type="match status" value="1"/>
</dbReference>
<evidence type="ECO:0000256" key="7">
    <source>
        <dbReference type="ARBA" id="ARBA00040167"/>
    </source>
</evidence>
<dbReference type="UniPathway" id="UPA00251">
    <property type="reaction ID" value="UER00320"/>
</dbReference>
<dbReference type="STRING" id="1283.ShL2_01141"/>
<dbReference type="Pfam" id="PF02602">
    <property type="entry name" value="HEM4"/>
    <property type="match status" value="1"/>
</dbReference>
<dbReference type="Proteomes" id="UP000238153">
    <property type="component" value="Unassembled WGS sequence"/>
</dbReference>
<dbReference type="PANTHER" id="PTHR38042:SF1">
    <property type="entry name" value="UROPORPHYRINOGEN-III SYNTHASE, CHLOROPLASTIC"/>
    <property type="match status" value="1"/>
</dbReference>
<dbReference type="GO" id="GO:0004852">
    <property type="term" value="F:uroporphyrinogen-III synthase activity"/>
    <property type="evidence" value="ECO:0007669"/>
    <property type="project" value="UniProtKB-UniRule"/>
</dbReference>
<dbReference type="OMA" id="VCIGKTT"/>
<dbReference type="AlphaFoldDB" id="A0A2A1KDN3"/>
<dbReference type="GO" id="GO:0006782">
    <property type="term" value="P:protoporphyrinogen IX biosynthetic process"/>
    <property type="evidence" value="ECO:0007669"/>
    <property type="project" value="UniProtKB-UniRule"/>
</dbReference>
<evidence type="ECO:0000313" key="14">
    <source>
        <dbReference type="Proteomes" id="UP001269271"/>
    </source>
</evidence>
<dbReference type="InterPro" id="IPR036108">
    <property type="entry name" value="4pyrrol_syn_uPrphyn_synt_sf"/>
</dbReference>
<dbReference type="GO" id="GO:0006780">
    <property type="term" value="P:uroporphyrinogen III biosynthetic process"/>
    <property type="evidence" value="ECO:0007669"/>
    <property type="project" value="UniProtKB-UniRule"/>
</dbReference>
<evidence type="ECO:0000256" key="1">
    <source>
        <dbReference type="ARBA" id="ARBA00004772"/>
    </source>
</evidence>
<reference evidence="12 13" key="1">
    <citation type="submission" date="2017-11" db="EMBL/GenBank/DDBJ databases">
        <authorList>
            <person name="Founou R.C."/>
            <person name="Founou L."/>
            <person name="Allam M."/>
            <person name="Ismail A."/>
            <person name="Essack S.Y."/>
        </authorList>
    </citation>
    <scope>NUCLEOTIDE SEQUENCE [LARGE SCALE GENOMIC DNA]</scope>
    <source>
        <strain evidence="12 13">G811N2B1</strain>
    </source>
</reference>
<evidence type="ECO:0000256" key="2">
    <source>
        <dbReference type="ARBA" id="ARBA00008133"/>
    </source>
</evidence>